<accession>A0A6C0IBS5</accession>
<dbReference type="AlphaFoldDB" id="A0A6C0IBS5"/>
<organism evidence="2">
    <name type="scientific">viral metagenome</name>
    <dbReference type="NCBI Taxonomy" id="1070528"/>
    <lineage>
        <taxon>unclassified sequences</taxon>
        <taxon>metagenomes</taxon>
        <taxon>organismal metagenomes</taxon>
    </lineage>
</organism>
<proteinExistence type="predicted"/>
<keyword evidence="1" id="KW-1133">Transmembrane helix</keyword>
<evidence type="ECO:0000313" key="2">
    <source>
        <dbReference type="EMBL" id="QHT89826.1"/>
    </source>
</evidence>
<keyword evidence="1" id="KW-0472">Membrane</keyword>
<protein>
    <submittedName>
        <fullName evidence="2">Uncharacterized protein</fullName>
    </submittedName>
</protein>
<feature type="transmembrane region" description="Helical" evidence="1">
    <location>
        <begin position="12"/>
        <end position="38"/>
    </location>
</feature>
<evidence type="ECO:0000256" key="1">
    <source>
        <dbReference type="SAM" id="Phobius"/>
    </source>
</evidence>
<name>A0A6C0IBS5_9ZZZZ</name>
<sequence length="85" mass="9890">MGVIYDKPEIYTLIHIGFGFLGAWYLWLLYGMIAYQFFQLILGKRFFFFEGVVRDGNSIEHTAVKLVEVFVGFAIGKLFRFASKH</sequence>
<reference evidence="2" key="1">
    <citation type="journal article" date="2020" name="Nature">
        <title>Giant virus diversity and host interactions through global metagenomics.</title>
        <authorList>
            <person name="Schulz F."/>
            <person name="Roux S."/>
            <person name="Paez-Espino D."/>
            <person name="Jungbluth S."/>
            <person name="Walsh D.A."/>
            <person name="Denef V.J."/>
            <person name="McMahon K.D."/>
            <person name="Konstantinidis K.T."/>
            <person name="Eloe-Fadrosh E.A."/>
            <person name="Kyrpides N.C."/>
            <person name="Woyke T."/>
        </authorList>
    </citation>
    <scope>NUCLEOTIDE SEQUENCE</scope>
    <source>
        <strain evidence="2">GVMAG-M-3300023184-62</strain>
    </source>
</reference>
<keyword evidence="1" id="KW-0812">Transmembrane</keyword>
<dbReference type="EMBL" id="MN740152">
    <property type="protein sequence ID" value="QHT89826.1"/>
    <property type="molecule type" value="Genomic_DNA"/>
</dbReference>